<name>A0A3P7IEZ4_STRVU</name>
<dbReference type="EMBL" id="UYYB01002858">
    <property type="protein sequence ID" value="VDM66463.1"/>
    <property type="molecule type" value="Genomic_DNA"/>
</dbReference>
<keyword evidence="2" id="KW-1185">Reference proteome</keyword>
<sequence>MADVIVAQMEAETSASDAYWIWISRTSPPRFNTNIMDKGEEQKRMETMLVPRPSKYLGRRDSLKVLWQRRGGKGEERENRKKEERRRNGAVFAFFRSCASKIDGFDDL</sequence>
<protein>
    <submittedName>
        <fullName evidence="1">Uncharacterized protein</fullName>
    </submittedName>
</protein>
<evidence type="ECO:0000313" key="2">
    <source>
        <dbReference type="Proteomes" id="UP000270094"/>
    </source>
</evidence>
<reference evidence="1 2" key="1">
    <citation type="submission" date="2018-11" db="EMBL/GenBank/DDBJ databases">
        <authorList>
            <consortium name="Pathogen Informatics"/>
        </authorList>
    </citation>
    <scope>NUCLEOTIDE SEQUENCE [LARGE SCALE GENOMIC DNA]</scope>
</reference>
<evidence type="ECO:0000313" key="1">
    <source>
        <dbReference type="EMBL" id="VDM66463.1"/>
    </source>
</evidence>
<dbReference type="AlphaFoldDB" id="A0A3P7IEZ4"/>
<proteinExistence type="predicted"/>
<dbReference type="Proteomes" id="UP000270094">
    <property type="component" value="Unassembled WGS sequence"/>
</dbReference>
<organism evidence="1 2">
    <name type="scientific">Strongylus vulgaris</name>
    <name type="common">Blood worm</name>
    <dbReference type="NCBI Taxonomy" id="40348"/>
    <lineage>
        <taxon>Eukaryota</taxon>
        <taxon>Metazoa</taxon>
        <taxon>Ecdysozoa</taxon>
        <taxon>Nematoda</taxon>
        <taxon>Chromadorea</taxon>
        <taxon>Rhabditida</taxon>
        <taxon>Rhabditina</taxon>
        <taxon>Rhabditomorpha</taxon>
        <taxon>Strongyloidea</taxon>
        <taxon>Strongylidae</taxon>
        <taxon>Strongylus</taxon>
    </lineage>
</organism>
<accession>A0A3P7IEZ4</accession>
<gene>
    <name evidence="1" type="ORF">SVUK_LOCUS1461</name>
</gene>